<dbReference type="AlphaFoldDB" id="V6LVD9"/>
<dbReference type="OrthoDB" id="433501at2759"/>
<sequence>MKIIDQQFLLTHTQTSNLQVLTELDIVVDTSEQTFSSISQFCPNLLLLNLSNSNLEISAIGFFPALTTLLVNSCGLKTLEGLFQLPALEQLSAQNNYISDLSPLLDCCSLVYLDLKQNSIFPDQLSFLSHLPLQIVNFDENPAASAVLPNVQMGRSDYELAKRALKNSGVECVNASSNDRVKSCRANTKVVGSKTRRLVGTQFSFYENWDGMKAEGFE</sequence>
<reference evidence="1 2" key="1">
    <citation type="journal article" date="2014" name="PLoS Genet.">
        <title>The Genome of Spironucleus salmonicida Highlights a Fish Pathogen Adapted to Fluctuating Environments.</title>
        <authorList>
            <person name="Xu F."/>
            <person name="Jerlstrom-Hultqvist J."/>
            <person name="Einarsson E."/>
            <person name="Astvaldsson A."/>
            <person name="Svard S.G."/>
            <person name="Andersson J.O."/>
        </authorList>
    </citation>
    <scope>NUCLEOTIDE SEQUENCE</scope>
    <source>
        <strain evidence="2">ATCC 50377</strain>
    </source>
</reference>
<protein>
    <recommendedName>
        <fullName evidence="4">Leucine rich repeat-containing protein</fullName>
    </recommendedName>
</protein>
<dbReference type="Gene3D" id="3.80.10.10">
    <property type="entry name" value="Ribonuclease Inhibitor"/>
    <property type="match status" value="1"/>
</dbReference>
<dbReference type="InterPro" id="IPR001611">
    <property type="entry name" value="Leu-rich_rpt"/>
</dbReference>
<organism evidence="1">
    <name type="scientific">Spironucleus salmonicida</name>
    <dbReference type="NCBI Taxonomy" id="348837"/>
    <lineage>
        <taxon>Eukaryota</taxon>
        <taxon>Metamonada</taxon>
        <taxon>Diplomonadida</taxon>
        <taxon>Hexamitidae</taxon>
        <taxon>Hexamitinae</taxon>
        <taxon>Spironucleus</taxon>
    </lineage>
</organism>
<keyword evidence="3" id="KW-1185">Reference proteome</keyword>
<dbReference type="EMBL" id="AUWU02000001">
    <property type="protein sequence ID" value="KAH0577050.1"/>
    <property type="molecule type" value="Genomic_DNA"/>
</dbReference>
<dbReference type="VEuPathDB" id="GiardiaDB:SS50377_20398"/>
<name>V6LVD9_9EUKA</name>
<evidence type="ECO:0008006" key="4">
    <source>
        <dbReference type="Google" id="ProtNLM"/>
    </source>
</evidence>
<accession>V6LVD9</accession>
<dbReference type="InterPro" id="IPR032675">
    <property type="entry name" value="LRR_dom_sf"/>
</dbReference>
<dbReference type="SUPFAM" id="SSF52058">
    <property type="entry name" value="L domain-like"/>
    <property type="match status" value="1"/>
</dbReference>
<dbReference type="PROSITE" id="PS51450">
    <property type="entry name" value="LRR"/>
    <property type="match status" value="1"/>
</dbReference>
<evidence type="ECO:0000313" key="3">
    <source>
        <dbReference type="Proteomes" id="UP000018208"/>
    </source>
</evidence>
<dbReference type="Proteomes" id="UP000018208">
    <property type="component" value="Unassembled WGS sequence"/>
</dbReference>
<evidence type="ECO:0000313" key="1">
    <source>
        <dbReference type="EMBL" id="EST48193.1"/>
    </source>
</evidence>
<evidence type="ECO:0000313" key="2">
    <source>
        <dbReference type="EMBL" id="KAH0577050.1"/>
    </source>
</evidence>
<gene>
    <name evidence="1" type="ORF">SS50377_11631</name>
    <name evidence="2" type="ORF">SS50377_20398</name>
</gene>
<dbReference type="EMBL" id="KI545997">
    <property type="protein sequence ID" value="EST48193.1"/>
    <property type="molecule type" value="Genomic_DNA"/>
</dbReference>
<reference evidence="2" key="2">
    <citation type="submission" date="2020-12" db="EMBL/GenBank/DDBJ databases">
        <title>New Spironucleus salmonicida genome in near-complete chromosomes.</title>
        <authorList>
            <person name="Xu F."/>
            <person name="Kurt Z."/>
            <person name="Jimenez-Gonzalez A."/>
            <person name="Astvaldsson A."/>
            <person name="Andersson J.O."/>
            <person name="Svard S.G."/>
        </authorList>
    </citation>
    <scope>NUCLEOTIDE SEQUENCE</scope>
    <source>
        <strain evidence="2">ATCC 50377</strain>
    </source>
</reference>
<proteinExistence type="predicted"/>